<feature type="domain" description="DUF7134" evidence="12">
    <location>
        <begin position="28"/>
        <end position="172"/>
    </location>
</feature>
<dbReference type="GO" id="GO:0000155">
    <property type="term" value="F:phosphorelay sensor kinase activity"/>
    <property type="evidence" value="ECO:0007669"/>
    <property type="project" value="InterPro"/>
</dbReference>
<feature type="transmembrane region" description="Helical" evidence="9">
    <location>
        <begin position="37"/>
        <end position="57"/>
    </location>
</feature>
<evidence type="ECO:0000256" key="1">
    <source>
        <dbReference type="ARBA" id="ARBA00000085"/>
    </source>
</evidence>
<keyword evidence="5" id="KW-0547">Nucleotide-binding</keyword>
<dbReference type="EC" id="2.7.13.3" evidence="2"/>
<keyword evidence="8" id="KW-0902">Two-component regulatory system</keyword>
<keyword evidence="6 13" id="KW-0418">Kinase</keyword>
<dbReference type="GO" id="GO:0016020">
    <property type="term" value="C:membrane"/>
    <property type="evidence" value="ECO:0007669"/>
    <property type="project" value="InterPro"/>
</dbReference>
<keyword evidence="7" id="KW-0067">ATP-binding</keyword>
<protein>
    <recommendedName>
        <fullName evidence="2">histidine kinase</fullName>
        <ecNumber evidence="2">2.7.13.3</ecNumber>
    </recommendedName>
</protein>
<dbReference type="Pfam" id="PF07730">
    <property type="entry name" value="HisKA_3"/>
    <property type="match status" value="1"/>
</dbReference>
<dbReference type="Gene3D" id="1.20.5.1930">
    <property type="match status" value="1"/>
</dbReference>
<evidence type="ECO:0000256" key="5">
    <source>
        <dbReference type="ARBA" id="ARBA00022741"/>
    </source>
</evidence>
<dbReference type="GO" id="GO:0046983">
    <property type="term" value="F:protein dimerization activity"/>
    <property type="evidence" value="ECO:0007669"/>
    <property type="project" value="InterPro"/>
</dbReference>
<keyword evidence="9" id="KW-0472">Membrane</keyword>
<keyword evidence="4" id="KW-0808">Transferase</keyword>
<proteinExistence type="predicted"/>
<dbReference type="CDD" id="cd16917">
    <property type="entry name" value="HATPase_UhpB-NarQ-NarX-like"/>
    <property type="match status" value="1"/>
</dbReference>
<dbReference type="InterPro" id="IPR036890">
    <property type="entry name" value="HATPase_C_sf"/>
</dbReference>
<accession>A0A7W8ZZK1</accession>
<dbReference type="Pfam" id="PF02518">
    <property type="entry name" value="HATPase_c"/>
    <property type="match status" value="1"/>
</dbReference>
<sequence>MSATQLSPGRVAPAGGELRLPTPPGVVRRFWSRHPHLADGLIAALYVVPMTLTLAFNLVDDDPAPLPDVLLNAAIMVLLAIALFFRRRAPRLVLALTWIGLLTFADYGEVHLIAQLLALYAVAVYSDARSAWIGFSASLALAGLAAWLTDDPVDVPWIPVAIQVAIMMLAATLVGVNMGNSKRYVVALLDLAEQLARERDQQAQLARVSERARIAREMHDVVAHSLSVMVALADGAHAIALKDPERSRAAMLEVAQTGRSSMQEMRRLLGVLAEDPEADAEDRPTAAALPAPLAPQPGTEQLVELVESFRSANVPIRLEQNGRGPSNTGVQLTIYRIVQESLTNVLRYADSPTLVTVRIVATSGSVEVVVTDNGLLHVPGPSQGSGRGIIGLQERVALYGGTLEAGAAANRGWRVKGTMSFDPEDRR</sequence>
<evidence type="ECO:0000313" key="13">
    <source>
        <dbReference type="EMBL" id="MBB5642810.1"/>
    </source>
</evidence>
<dbReference type="Gene3D" id="3.30.565.10">
    <property type="entry name" value="Histidine kinase-like ATPase, C-terminal domain"/>
    <property type="match status" value="1"/>
</dbReference>
<feature type="transmembrane region" description="Helical" evidence="9">
    <location>
        <begin position="69"/>
        <end position="85"/>
    </location>
</feature>
<dbReference type="InterPro" id="IPR003594">
    <property type="entry name" value="HATPase_dom"/>
</dbReference>
<dbReference type="PANTHER" id="PTHR24421">
    <property type="entry name" value="NITRATE/NITRITE SENSOR PROTEIN NARX-RELATED"/>
    <property type="match status" value="1"/>
</dbReference>
<dbReference type="AlphaFoldDB" id="A0A7W8ZZK1"/>
<keyword evidence="3" id="KW-0597">Phosphoprotein</keyword>
<reference evidence="13 14" key="1">
    <citation type="submission" date="2020-08" db="EMBL/GenBank/DDBJ databases">
        <title>Sequencing the genomes of 1000 actinobacteria strains.</title>
        <authorList>
            <person name="Klenk H.-P."/>
        </authorList>
    </citation>
    <scope>NUCLEOTIDE SEQUENCE [LARGE SCALE GENOMIC DNA]</scope>
    <source>
        <strain evidence="13 14">DSM 21065</strain>
    </source>
</reference>
<evidence type="ECO:0000256" key="9">
    <source>
        <dbReference type="SAM" id="Phobius"/>
    </source>
</evidence>
<organism evidence="13 14">
    <name type="scientific">Cryobacterium roopkundense</name>
    <dbReference type="NCBI Taxonomy" id="1001240"/>
    <lineage>
        <taxon>Bacteria</taxon>
        <taxon>Bacillati</taxon>
        <taxon>Actinomycetota</taxon>
        <taxon>Actinomycetes</taxon>
        <taxon>Micrococcales</taxon>
        <taxon>Microbacteriaceae</taxon>
        <taxon>Cryobacterium</taxon>
    </lineage>
</organism>
<dbReference type="InterPro" id="IPR050482">
    <property type="entry name" value="Sensor_HK_TwoCompSys"/>
</dbReference>
<evidence type="ECO:0000256" key="7">
    <source>
        <dbReference type="ARBA" id="ARBA00022840"/>
    </source>
</evidence>
<evidence type="ECO:0000256" key="3">
    <source>
        <dbReference type="ARBA" id="ARBA00022553"/>
    </source>
</evidence>
<name>A0A7W8ZZK1_9MICO</name>
<evidence type="ECO:0000259" key="11">
    <source>
        <dbReference type="Pfam" id="PF07730"/>
    </source>
</evidence>
<comment type="catalytic activity">
    <reaction evidence="1">
        <text>ATP + protein L-histidine = ADP + protein N-phospho-L-histidine.</text>
        <dbReference type="EC" id="2.7.13.3"/>
    </reaction>
</comment>
<evidence type="ECO:0000313" key="14">
    <source>
        <dbReference type="Proteomes" id="UP000561726"/>
    </source>
</evidence>
<comment type="caution">
    <text evidence="13">The sequence shown here is derived from an EMBL/GenBank/DDBJ whole genome shotgun (WGS) entry which is preliminary data.</text>
</comment>
<feature type="transmembrane region" description="Helical" evidence="9">
    <location>
        <begin position="155"/>
        <end position="176"/>
    </location>
</feature>
<keyword evidence="9" id="KW-1133">Transmembrane helix</keyword>
<dbReference type="InterPro" id="IPR011712">
    <property type="entry name" value="Sig_transdc_His_kin_sub3_dim/P"/>
</dbReference>
<keyword evidence="9" id="KW-0812">Transmembrane</keyword>
<evidence type="ECO:0000256" key="8">
    <source>
        <dbReference type="ARBA" id="ARBA00023012"/>
    </source>
</evidence>
<evidence type="ECO:0000259" key="10">
    <source>
        <dbReference type="Pfam" id="PF02518"/>
    </source>
</evidence>
<feature type="domain" description="Signal transduction histidine kinase subgroup 3 dimerisation and phosphoacceptor" evidence="11">
    <location>
        <begin position="210"/>
        <end position="274"/>
    </location>
</feature>
<dbReference type="GO" id="GO:0005524">
    <property type="term" value="F:ATP binding"/>
    <property type="evidence" value="ECO:0007669"/>
    <property type="project" value="UniProtKB-KW"/>
</dbReference>
<gene>
    <name evidence="13" type="ORF">BJ997_003358</name>
</gene>
<dbReference type="SUPFAM" id="SSF55874">
    <property type="entry name" value="ATPase domain of HSP90 chaperone/DNA topoisomerase II/histidine kinase"/>
    <property type="match status" value="1"/>
</dbReference>
<dbReference type="Proteomes" id="UP000561726">
    <property type="component" value="Unassembled WGS sequence"/>
</dbReference>
<dbReference type="PANTHER" id="PTHR24421:SF10">
    <property type="entry name" value="NITRATE_NITRITE SENSOR PROTEIN NARQ"/>
    <property type="match status" value="1"/>
</dbReference>
<dbReference type="Pfam" id="PF23539">
    <property type="entry name" value="DUF7134"/>
    <property type="match status" value="1"/>
</dbReference>
<evidence type="ECO:0000256" key="4">
    <source>
        <dbReference type="ARBA" id="ARBA00022679"/>
    </source>
</evidence>
<dbReference type="EMBL" id="JACHBQ010000001">
    <property type="protein sequence ID" value="MBB5642810.1"/>
    <property type="molecule type" value="Genomic_DNA"/>
</dbReference>
<feature type="transmembrane region" description="Helical" evidence="9">
    <location>
        <begin position="131"/>
        <end position="148"/>
    </location>
</feature>
<feature type="transmembrane region" description="Helical" evidence="9">
    <location>
        <begin position="92"/>
        <end position="125"/>
    </location>
</feature>
<feature type="domain" description="Histidine kinase/HSP90-like ATPase" evidence="10">
    <location>
        <begin position="330"/>
        <end position="415"/>
    </location>
</feature>
<evidence type="ECO:0000256" key="2">
    <source>
        <dbReference type="ARBA" id="ARBA00012438"/>
    </source>
</evidence>
<evidence type="ECO:0000256" key="6">
    <source>
        <dbReference type="ARBA" id="ARBA00022777"/>
    </source>
</evidence>
<evidence type="ECO:0000259" key="12">
    <source>
        <dbReference type="Pfam" id="PF23539"/>
    </source>
</evidence>
<dbReference type="RefSeq" id="WP_183323620.1">
    <property type="nucleotide sequence ID" value="NZ_JACHBQ010000001.1"/>
</dbReference>
<dbReference type="InterPro" id="IPR055558">
    <property type="entry name" value="DUF7134"/>
</dbReference>